<sequence>MAQDSSIPLPFPTSAQVDDVSYPSTTNSNSAEVISGPTTEIEIVAAPSNPTATETPVSPFATVDKAIMESVASSLAPKISAKQLPGLPDSPSQLSMQTLMPTRRGPLYNDEPRLVWPDATRSMGSLPTSKSLTFFASARNHLLRLLSPAASAKKAKATPALNNAPYASSPSHSCTPESNTPMVGQPSTEDLKIMIKQTKGLDDVTREASERARVLSMTPVEDDEPES</sequence>
<dbReference type="Proteomes" id="UP000724874">
    <property type="component" value="Unassembled WGS sequence"/>
</dbReference>
<evidence type="ECO:0000256" key="1">
    <source>
        <dbReference type="SAM" id="MobiDB-lite"/>
    </source>
</evidence>
<name>A0A9P5TJQ0_GYMJU</name>
<protein>
    <submittedName>
        <fullName evidence="2">Uncharacterized protein</fullName>
    </submittedName>
</protein>
<feature type="region of interest" description="Disordered" evidence="1">
    <location>
        <begin position="198"/>
        <end position="227"/>
    </location>
</feature>
<comment type="caution">
    <text evidence="2">The sequence shown here is derived from an EMBL/GenBank/DDBJ whole genome shotgun (WGS) entry which is preliminary data.</text>
</comment>
<feature type="compositionally biased region" description="Basic and acidic residues" evidence="1">
    <location>
        <begin position="198"/>
        <end position="213"/>
    </location>
</feature>
<evidence type="ECO:0000313" key="2">
    <source>
        <dbReference type="EMBL" id="KAF8889195.1"/>
    </source>
</evidence>
<organism evidence="2 3">
    <name type="scientific">Gymnopilus junonius</name>
    <name type="common">Spectacular rustgill mushroom</name>
    <name type="synonym">Gymnopilus spectabilis subsp. junonius</name>
    <dbReference type="NCBI Taxonomy" id="109634"/>
    <lineage>
        <taxon>Eukaryota</taxon>
        <taxon>Fungi</taxon>
        <taxon>Dikarya</taxon>
        <taxon>Basidiomycota</taxon>
        <taxon>Agaricomycotina</taxon>
        <taxon>Agaricomycetes</taxon>
        <taxon>Agaricomycetidae</taxon>
        <taxon>Agaricales</taxon>
        <taxon>Agaricineae</taxon>
        <taxon>Hymenogastraceae</taxon>
        <taxon>Gymnopilus</taxon>
    </lineage>
</organism>
<gene>
    <name evidence="2" type="ORF">CPB84DRAFT_1943916</name>
</gene>
<accession>A0A9P5TJQ0</accession>
<reference evidence="2" key="1">
    <citation type="submission" date="2020-11" db="EMBL/GenBank/DDBJ databases">
        <authorList>
            <consortium name="DOE Joint Genome Institute"/>
            <person name="Ahrendt S."/>
            <person name="Riley R."/>
            <person name="Andreopoulos W."/>
            <person name="LaButti K."/>
            <person name="Pangilinan J."/>
            <person name="Ruiz-duenas F.J."/>
            <person name="Barrasa J.M."/>
            <person name="Sanchez-Garcia M."/>
            <person name="Camarero S."/>
            <person name="Miyauchi S."/>
            <person name="Serrano A."/>
            <person name="Linde D."/>
            <person name="Babiker R."/>
            <person name="Drula E."/>
            <person name="Ayuso-Fernandez I."/>
            <person name="Pacheco R."/>
            <person name="Padilla G."/>
            <person name="Ferreira P."/>
            <person name="Barriuso J."/>
            <person name="Kellner H."/>
            <person name="Castanera R."/>
            <person name="Alfaro M."/>
            <person name="Ramirez L."/>
            <person name="Pisabarro A.G."/>
            <person name="Kuo A."/>
            <person name="Tritt A."/>
            <person name="Lipzen A."/>
            <person name="He G."/>
            <person name="Yan M."/>
            <person name="Ng V."/>
            <person name="Cullen D."/>
            <person name="Martin F."/>
            <person name="Rosso M.-N."/>
            <person name="Henrissat B."/>
            <person name="Hibbett D."/>
            <person name="Martinez A.T."/>
            <person name="Grigoriev I.V."/>
        </authorList>
    </citation>
    <scope>NUCLEOTIDE SEQUENCE</scope>
    <source>
        <strain evidence="2">AH 44721</strain>
    </source>
</reference>
<proteinExistence type="predicted"/>
<dbReference type="EMBL" id="JADNYJ010000081">
    <property type="protein sequence ID" value="KAF8889195.1"/>
    <property type="molecule type" value="Genomic_DNA"/>
</dbReference>
<feature type="compositionally biased region" description="Polar residues" evidence="1">
    <location>
        <begin position="165"/>
        <end position="186"/>
    </location>
</feature>
<keyword evidence="3" id="KW-1185">Reference proteome</keyword>
<feature type="compositionally biased region" description="Polar residues" evidence="1">
    <location>
        <begin position="22"/>
        <end position="36"/>
    </location>
</feature>
<feature type="region of interest" description="Disordered" evidence="1">
    <location>
        <begin position="1"/>
        <end position="36"/>
    </location>
</feature>
<dbReference type="AlphaFoldDB" id="A0A9P5TJQ0"/>
<feature type="region of interest" description="Disordered" evidence="1">
    <location>
        <begin position="161"/>
        <end position="186"/>
    </location>
</feature>
<evidence type="ECO:0000313" key="3">
    <source>
        <dbReference type="Proteomes" id="UP000724874"/>
    </source>
</evidence>